<dbReference type="Pfam" id="PF20431">
    <property type="entry name" value="E_motif"/>
    <property type="match status" value="1"/>
</dbReference>
<dbReference type="FunFam" id="1.25.40.10:FF:000470">
    <property type="entry name" value="Pentatricopeptide repeat-containing protein At5g66520"/>
    <property type="match status" value="1"/>
</dbReference>
<dbReference type="Gene3D" id="1.25.40.10">
    <property type="entry name" value="Tetratricopeptide repeat domain"/>
    <property type="match status" value="4"/>
</dbReference>
<dbReference type="PANTHER" id="PTHR47926">
    <property type="entry name" value="PENTATRICOPEPTIDE REPEAT-CONTAINING PROTEIN"/>
    <property type="match status" value="1"/>
</dbReference>
<reference evidence="4 5" key="1">
    <citation type="journal article" date="2018" name="Science">
        <title>The opium poppy genome and morphinan production.</title>
        <authorList>
            <person name="Guo L."/>
            <person name="Winzer T."/>
            <person name="Yang X."/>
            <person name="Li Y."/>
            <person name="Ning Z."/>
            <person name="He Z."/>
            <person name="Teodor R."/>
            <person name="Lu Y."/>
            <person name="Bowser T.A."/>
            <person name="Graham I.A."/>
            <person name="Ye K."/>
        </authorList>
    </citation>
    <scope>NUCLEOTIDE SEQUENCE [LARGE SCALE GENOMIC DNA]</scope>
    <source>
        <strain evidence="5">cv. HN1</strain>
        <tissue evidence="4">Leaves</tissue>
    </source>
</reference>
<dbReference type="InterPro" id="IPR046848">
    <property type="entry name" value="E_motif"/>
</dbReference>
<feature type="repeat" description="PPR" evidence="3">
    <location>
        <begin position="223"/>
        <end position="257"/>
    </location>
</feature>
<dbReference type="GO" id="GO:0003729">
    <property type="term" value="F:mRNA binding"/>
    <property type="evidence" value="ECO:0007669"/>
    <property type="project" value="UniProtKB-ARBA"/>
</dbReference>
<keyword evidence="5" id="KW-1185">Reference proteome</keyword>
<dbReference type="Gramene" id="RZC45447">
    <property type="protein sequence ID" value="RZC45447"/>
    <property type="gene ID" value="C5167_038399"/>
</dbReference>
<dbReference type="Pfam" id="PF12854">
    <property type="entry name" value="PPR_1"/>
    <property type="match status" value="1"/>
</dbReference>
<keyword evidence="2" id="KW-0677">Repeat</keyword>
<dbReference type="SUPFAM" id="SSF48452">
    <property type="entry name" value="TPR-like"/>
    <property type="match status" value="2"/>
</dbReference>
<dbReference type="GO" id="GO:0009451">
    <property type="term" value="P:RNA modification"/>
    <property type="evidence" value="ECO:0007669"/>
    <property type="project" value="InterPro"/>
</dbReference>
<evidence type="ECO:0000256" key="3">
    <source>
        <dbReference type="PROSITE-ProRule" id="PRU00708"/>
    </source>
</evidence>
<dbReference type="EMBL" id="CM010715">
    <property type="protein sequence ID" value="RZC45447.1"/>
    <property type="molecule type" value="Genomic_DNA"/>
</dbReference>
<evidence type="ECO:0008006" key="6">
    <source>
        <dbReference type="Google" id="ProtNLM"/>
    </source>
</evidence>
<accession>A0A4Y7I926</accession>
<dbReference type="PANTHER" id="PTHR47926:SF436">
    <property type="entry name" value="PENTATRICOPEPTIDE REPEAT-CONTAINING PROTEIN ELI1, CHLOROPLASTIC-LIKE ISOFORM X2"/>
    <property type="match status" value="1"/>
</dbReference>
<dbReference type="Proteomes" id="UP000316621">
    <property type="component" value="Chromosome 1"/>
</dbReference>
<dbReference type="InterPro" id="IPR046960">
    <property type="entry name" value="PPR_At4g14850-like_plant"/>
</dbReference>
<feature type="repeat" description="PPR" evidence="3">
    <location>
        <begin position="192"/>
        <end position="222"/>
    </location>
</feature>
<feature type="repeat" description="PPR" evidence="3">
    <location>
        <begin position="293"/>
        <end position="327"/>
    </location>
</feature>
<protein>
    <recommendedName>
        <fullName evidence="6">Pentacotripeptide-repeat region of PRORP domain-containing protein</fullName>
    </recommendedName>
</protein>
<dbReference type="InterPro" id="IPR011990">
    <property type="entry name" value="TPR-like_helical_dom_sf"/>
</dbReference>
<dbReference type="Pfam" id="PF13041">
    <property type="entry name" value="PPR_2"/>
    <property type="match status" value="1"/>
</dbReference>
<dbReference type="OrthoDB" id="1882346at2759"/>
<organism evidence="4 5">
    <name type="scientific">Papaver somniferum</name>
    <name type="common">Opium poppy</name>
    <dbReference type="NCBI Taxonomy" id="3469"/>
    <lineage>
        <taxon>Eukaryota</taxon>
        <taxon>Viridiplantae</taxon>
        <taxon>Streptophyta</taxon>
        <taxon>Embryophyta</taxon>
        <taxon>Tracheophyta</taxon>
        <taxon>Spermatophyta</taxon>
        <taxon>Magnoliopsida</taxon>
        <taxon>Ranunculales</taxon>
        <taxon>Papaveraceae</taxon>
        <taxon>Papaveroideae</taxon>
        <taxon>Papaver</taxon>
    </lineage>
</organism>
<proteinExistence type="inferred from homology"/>
<sequence length="550" mass="61498">MNPRCNVLPSSTSSFTSISKFISDHSCLSMLEKNCRSMRDLHKLHAQLIKTGLSKDIIAVSRVLCFCATSPFGDINYAYQVFSQIEQPNLFSWNTIIRGFSQSSCPQNSIYLFIHMLHSSSVEPEKLTYPSLFKAYANLGRAQDGSQLHGRILKLGIDFDPFIRNTMIYMYSNCGYMIEASRVFNEYSDVVDIVAWNSMIIGFAKNGQVNESLRLFDKMPSRSDISWNSMISGCVRNGKLNEAFHLFQRMQNEGIKPTEFTTVSLLNACAQLGALKQGEWIHAYIQKKKIHVNSIVLTAIIDMYCKCGSIGKALQVFEKASTKGLSSWNSLIIGLAMNGDRKQAIQLFLDLQLLSGLRPNDVSFLGVLTACSHSGMVTEAQYYFSQMTETYQIKPTIKHYGCLVDVLCRAGLLDEAEEVINKLTENPDVIIWGSLLSACKQHGNIEMGKRAADKILELDPTETSGYVLLANALALSGRYEEAIDARALMKKRDIRKEPGCSLVEVDGVVHEFVVAGKSHPREKEMYRVLDELCSILKETSAQDGLDNLLI</sequence>
<evidence type="ECO:0000256" key="1">
    <source>
        <dbReference type="ARBA" id="ARBA00006643"/>
    </source>
</evidence>
<gene>
    <name evidence="4" type="ORF">C5167_038399</name>
</gene>
<dbReference type="AlphaFoldDB" id="A0A4Y7I926"/>
<dbReference type="NCBIfam" id="TIGR00756">
    <property type="entry name" value="PPR"/>
    <property type="match status" value="4"/>
</dbReference>
<evidence type="ECO:0000256" key="2">
    <source>
        <dbReference type="ARBA" id="ARBA00022737"/>
    </source>
</evidence>
<dbReference type="OMA" id="AYLVFTQ"/>
<dbReference type="InterPro" id="IPR002885">
    <property type="entry name" value="PPR_rpt"/>
</dbReference>
<evidence type="ECO:0000313" key="5">
    <source>
        <dbReference type="Proteomes" id="UP000316621"/>
    </source>
</evidence>
<dbReference type="FunFam" id="1.25.40.10:FF:000333">
    <property type="entry name" value="Pentatricopeptide repeat-containing protein"/>
    <property type="match status" value="1"/>
</dbReference>
<dbReference type="Pfam" id="PF01535">
    <property type="entry name" value="PPR"/>
    <property type="match status" value="6"/>
</dbReference>
<name>A0A4Y7I926_PAPSO</name>
<comment type="similarity">
    <text evidence="1">Belongs to the PPR family. PCMP-H subfamily.</text>
</comment>
<dbReference type="PROSITE" id="PS51375">
    <property type="entry name" value="PPR"/>
    <property type="match status" value="3"/>
</dbReference>
<evidence type="ECO:0000313" key="4">
    <source>
        <dbReference type="EMBL" id="RZC45447.1"/>
    </source>
</evidence>
<dbReference type="FunFam" id="1.25.40.10:FF:000690">
    <property type="entry name" value="Pentatricopeptide repeat-containing protein"/>
    <property type="match status" value="1"/>
</dbReference>